<gene>
    <name evidence="1" type="ORF">LSUE1_G007358</name>
</gene>
<dbReference type="Proteomes" id="UP000469558">
    <property type="component" value="Unassembled WGS sequence"/>
</dbReference>
<dbReference type="AlphaFoldDB" id="A0A8T9C402"/>
<evidence type="ECO:0000313" key="2">
    <source>
        <dbReference type="Proteomes" id="UP000469558"/>
    </source>
</evidence>
<dbReference type="PANTHER" id="PTHR11799:SF20">
    <property type="entry name" value="SMP-30_GLUCONOLACTONASE_LRE-LIKE REGION DOMAIN-CONTAINING PROTEIN"/>
    <property type="match status" value="1"/>
</dbReference>
<dbReference type="InterPro" id="IPR051288">
    <property type="entry name" value="Serum_paraoxonase/arylesterase"/>
</dbReference>
<protein>
    <recommendedName>
        <fullName evidence="3">Serum paraoxonase/arylesterase</fullName>
    </recommendedName>
</protein>
<name>A0A8T9C402_9HELO</name>
<accession>A0A8T9C402</accession>
<proteinExistence type="predicted"/>
<dbReference type="PANTHER" id="PTHR11799">
    <property type="entry name" value="PARAOXONASE"/>
    <property type="match status" value="1"/>
</dbReference>
<evidence type="ECO:0008006" key="3">
    <source>
        <dbReference type="Google" id="ProtNLM"/>
    </source>
</evidence>
<reference evidence="1 2" key="1">
    <citation type="submission" date="2018-05" db="EMBL/GenBank/DDBJ databases">
        <title>Genome sequencing and assembly of the regulated plant pathogen Lachnellula willkommii and related sister species for the development of diagnostic species identification markers.</title>
        <authorList>
            <person name="Giroux E."/>
            <person name="Bilodeau G."/>
        </authorList>
    </citation>
    <scope>NUCLEOTIDE SEQUENCE [LARGE SCALE GENOMIC DNA]</scope>
    <source>
        <strain evidence="1 2">CBS 268.59</strain>
    </source>
</reference>
<comment type="caution">
    <text evidence="1">The sequence shown here is derived from an EMBL/GenBank/DDBJ whole genome shotgun (WGS) entry which is preliminary data.</text>
</comment>
<dbReference type="EMBL" id="QGMK01001274">
    <property type="protein sequence ID" value="TVY71315.1"/>
    <property type="molecule type" value="Genomic_DNA"/>
</dbReference>
<dbReference type="Gene3D" id="2.120.10.30">
    <property type="entry name" value="TolB, C-terminal domain"/>
    <property type="match status" value="1"/>
</dbReference>
<evidence type="ECO:0000313" key="1">
    <source>
        <dbReference type="EMBL" id="TVY71315.1"/>
    </source>
</evidence>
<dbReference type="InterPro" id="IPR011042">
    <property type="entry name" value="6-blade_b-propeller_TolB-like"/>
</dbReference>
<dbReference type="SUPFAM" id="SSF63829">
    <property type="entry name" value="Calcium-dependent phosphotriesterase"/>
    <property type="match status" value="1"/>
</dbReference>
<keyword evidence="2" id="KW-1185">Reference proteome</keyword>
<sequence>MVSKPPILASAAVLLGVFYQLILRDIIFVTFGLGRTYNHIEDFPYACRRLRHSLLESCEDLVLDGEGRRLYAACSTINSRKEWTPNGNNFNISAREGKDHISVLSIDSASALYDVQPLEITGTYTSSSGGNDIDLLGLDLEVLSDSQLRFWIVNTRPPTDEAGNALDPAVVGANSTIEVFHLTRGSSKLEHAKTILSDAVLTPNNVAATSNGGSRAFDMLLGGGSVAICPTPESCHTASKGTFTFPNGIVRDLDGLYYVSNVPRGTISVLQLRPESKTLVNIEGIYIGMPIDNLSIDANGDIFGAGFPKVLPLVKALSDPWNTAVPSTVFRIRKVAEGEGVRWEVTKVLEDIKGKYVSGATTAVYDAQMGRFFFGGVMAPFVAVCERKQVL</sequence>
<organism evidence="1 2">
    <name type="scientific">Lachnellula suecica</name>
    <dbReference type="NCBI Taxonomy" id="602035"/>
    <lineage>
        <taxon>Eukaryota</taxon>
        <taxon>Fungi</taxon>
        <taxon>Dikarya</taxon>
        <taxon>Ascomycota</taxon>
        <taxon>Pezizomycotina</taxon>
        <taxon>Leotiomycetes</taxon>
        <taxon>Helotiales</taxon>
        <taxon>Lachnaceae</taxon>
        <taxon>Lachnellula</taxon>
    </lineage>
</organism>
<dbReference type="OrthoDB" id="5307922at2759"/>